<dbReference type="Proteomes" id="UP000572817">
    <property type="component" value="Unassembled WGS sequence"/>
</dbReference>
<sequence length="384" mass="41929">MKYPVLLAGSALSASAAFVHPGMLHTAEDFERITTNVNAANEPWLTGWYKLTNNSHAQSDYTAAPVELLCRGSPASCDENYSRAFNDAAAAYQLAIRWKVTGDEAYGTAATNVLNAWSSTVKEISGNSDKYLASGLYGYQFANAAEILREFDGFTDDDLAAATAMLTDVFYPMNHRFLIEHNDAADDHYWANWDLCNMATMLSAGILSENQTMYDEAINYFYNGTGNGAIEKLFWVVYDDGTAQVQEAGRDQGHTMLDIGLVGAFAQMAKNQGNNLFQYDDYRIFKGAEYAAKYNLGNDVQYTTYVNSDVTQDVISESGRGNIRPIWGLIENAAKIEGQEVTYSAQYAELVRNNSGGAEGGGGDYGSTSGGFDQLGFGTLLFTV</sequence>
<dbReference type="AlphaFoldDB" id="A0A8H4MXJ8"/>
<organism evidence="4 6">
    <name type="scientific">Botryosphaeria dothidea</name>
    <dbReference type="NCBI Taxonomy" id="55169"/>
    <lineage>
        <taxon>Eukaryota</taxon>
        <taxon>Fungi</taxon>
        <taxon>Dikarya</taxon>
        <taxon>Ascomycota</taxon>
        <taxon>Pezizomycotina</taxon>
        <taxon>Dothideomycetes</taxon>
        <taxon>Dothideomycetes incertae sedis</taxon>
        <taxon>Botryosphaeriales</taxon>
        <taxon>Botryosphaeriaceae</taxon>
        <taxon>Botryosphaeria</taxon>
    </lineage>
</organism>
<dbReference type="Pfam" id="PF05426">
    <property type="entry name" value="Alginate_lyase"/>
    <property type="match status" value="1"/>
</dbReference>
<evidence type="ECO:0000313" key="6">
    <source>
        <dbReference type="Proteomes" id="UP000572817"/>
    </source>
</evidence>
<evidence type="ECO:0000256" key="1">
    <source>
        <dbReference type="ARBA" id="ARBA00022729"/>
    </source>
</evidence>
<dbReference type="SUPFAM" id="SSF48230">
    <property type="entry name" value="Chondroitin AC/alginate lyase"/>
    <property type="match status" value="1"/>
</dbReference>
<feature type="domain" description="Alginate lyase" evidence="3">
    <location>
        <begin position="78"/>
        <end position="296"/>
    </location>
</feature>
<gene>
    <name evidence="5" type="ORF">GTA08_BOTSDO07135</name>
    <name evidence="4" type="ORF">GTA08_BOTSDO11330</name>
</gene>
<keyword evidence="6" id="KW-1185">Reference proteome</keyword>
<dbReference type="EMBL" id="WWBZ02000082">
    <property type="protein sequence ID" value="KAF4301150.1"/>
    <property type="molecule type" value="Genomic_DNA"/>
</dbReference>
<proteinExistence type="predicted"/>
<evidence type="ECO:0000259" key="3">
    <source>
        <dbReference type="Pfam" id="PF05426"/>
    </source>
</evidence>
<dbReference type="Gene3D" id="1.50.10.100">
    <property type="entry name" value="Chondroitin AC/alginate lyase"/>
    <property type="match status" value="1"/>
</dbReference>
<accession>A0A8H4MXJ8</accession>
<reference evidence="4 6" key="1">
    <citation type="submission" date="2020-04" db="EMBL/GenBank/DDBJ databases">
        <title>Genome Assembly and Annotation of Botryosphaeria dothidea sdau 11-99, a Latent Pathogen of Apple Fruit Ring Rot in China.</title>
        <authorList>
            <person name="Yu C."/>
            <person name="Diao Y."/>
            <person name="Lu Q."/>
            <person name="Zhao J."/>
            <person name="Cui S."/>
            <person name="Peng C."/>
            <person name="He B."/>
            <person name="Liu H."/>
        </authorList>
    </citation>
    <scope>NUCLEOTIDE SEQUENCE [LARGE SCALE GENOMIC DNA]</scope>
    <source>
        <strain evidence="6">sdau11-99</strain>
        <strain evidence="4">Sdau11-99</strain>
    </source>
</reference>
<evidence type="ECO:0000313" key="5">
    <source>
        <dbReference type="EMBL" id="KAF4305651.1"/>
    </source>
</evidence>
<dbReference type="InterPro" id="IPR008929">
    <property type="entry name" value="Chondroitin_lyas"/>
</dbReference>
<name>A0A8H4MXJ8_9PEZI</name>
<dbReference type="InterPro" id="IPR008397">
    <property type="entry name" value="Alginate_lyase_dom"/>
</dbReference>
<dbReference type="GO" id="GO:0016829">
    <property type="term" value="F:lyase activity"/>
    <property type="evidence" value="ECO:0007669"/>
    <property type="project" value="UniProtKB-KW"/>
</dbReference>
<dbReference type="OrthoDB" id="5302720at2759"/>
<keyword evidence="2" id="KW-0456">Lyase</keyword>
<comment type="caution">
    <text evidence="4">The sequence shown here is derived from an EMBL/GenBank/DDBJ whole genome shotgun (WGS) entry which is preliminary data.</text>
</comment>
<protein>
    <recommendedName>
        <fullName evidence="3">Alginate lyase domain-containing protein</fullName>
    </recommendedName>
</protein>
<dbReference type="EMBL" id="WWBZ02000040">
    <property type="protein sequence ID" value="KAF4305651.1"/>
    <property type="molecule type" value="Genomic_DNA"/>
</dbReference>
<evidence type="ECO:0000256" key="2">
    <source>
        <dbReference type="ARBA" id="ARBA00023239"/>
    </source>
</evidence>
<evidence type="ECO:0000313" key="4">
    <source>
        <dbReference type="EMBL" id="KAF4301150.1"/>
    </source>
</evidence>
<keyword evidence="1" id="KW-0732">Signal</keyword>
<dbReference type="GO" id="GO:0042597">
    <property type="term" value="C:periplasmic space"/>
    <property type="evidence" value="ECO:0007669"/>
    <property type="project" value="InterPro"/>
</dbReference>